<evidence type="ECO:0000313" key="1">
    <source>
        <dbReference type="EMBL" id="EAR94071.2"/>
    </source>
</evidence>
<keyword evidence="2" id="KW-1185">Reference proteome</keyword>
<accession>Q23BP7</accession>
<organism evidence="1 2">
    <name type="scientific">Tetrahymena thermophila (strain SB210)</name>
    <dbReference type="NCBI Taxonomy" id="312017"/>
    <lineage>
        <taxon>Eukaryota</taxon>
        <taxon>Sar</taxon>
        <taxon>Alveolata</taxon>
        <taxon>Ciliophora</taxon>
        <taxon>Intramacronucleata</taxon>
        <taxon>Oligohymenophorea</taxon>
        <taxon>Hymenostomatida</taxon>
        <taxon>Tetrahymenina</taxon>
        <taxon>Tetrahymenidae</taxon>
        <taxon>Tetrahymena</taxon>
    </lineage>
</organism>
<name>Q23BP7_TETTS</name>
<dbReference type="InParanoid" id="Q23BP7"/>
<dbReference type="KEGG" id="tet:TTHERM_00227850"/>
<sequence>MNNQIDPKFIQQNFITEESIDLDLHNNLIAFRYEYIPNTSLNDLQRNQNQTYLVFLPYFLYQNNSQNNLIKLNVVECSDPQLNGFNCLDFSSVSNFSLTLSALQGIVSRIFIFTYRCQDTDIYKTDIPNNCASQEQIDNLISNTSSSLHIKLYTSQYNTSSQMVQVNYRNAYLNLLGDQFQLSIFKTQKQMTSVSSGAIIQKKSTFSSPIQYQLQNQNFDRQIFIQKTNLKLILQISVEMDEIIQYSQIQYHTFPEILAVCNSTLALLMCVGILARKFASQLIFEDIFLLFLQNMYQGTYQKMLKLNKQLGKKEVAQPQNEKQIEDCFVEEESENAKSIVIPNFEAQQIKSLTIIKNKIVGQEGEQCSIQGLKKESNDMTMDSFNLQLCNQCCLNKTNIQSPLKISDQAVCPEQVIINEEKKPIQIIQPRKFSKPKTQIQQTKNIFDSSQNIQLNQSKFLSKQAIIFSGCNLKQQQEQDKTKLSKSNEKQQKQKLNYTAMFDHSVIKKIQKVIFGKRIKKNEYLQQQGLDPKTKEKIEEQVFKSLDILQIFKELMFLKKAVLVLLSKQQLAALKLVGCSSEIYLSQLQNTEIKQNNYFEDQICLLESDDQQFEQITKFLQRCQEQGKDLCQIDQRIFSSLCIQLKDKLID</sequence>
<proteinExistence type="predicted"/>
<dbReference type="HOGENOM" id="CLU_013044_1_1_1"/>
<dbReference type="EMBL" id="GG662718">
    <property type="protein sequence ID" value="EAR94071.2"/>
    <property type="molecule type" value="Genomic_DNA"/>
</dbReference>
<dbReference type="RefSeq" id="XP_001014316.2">
    <property type="nucleotide sequence ID" value="XM_001014316.2"/>
</dbReference>
<protein>
    <recommendedName>
        <fullName evidence="3">AMP-binding enzyme family protein</fullName>
    </recommendedName>
</protein>
<evidence type="ECO:0000313" key="2">
    <source>
        <dbReference type="Proteomes" id="UP000009168"/>
    </source>
</evidence>
<gene>
    <name evidence="1" type="ORF">TTHERM_00227850</name>
</gene>
<reference evidence="2" key="1">
    <citation type="journal article" date="2006" name="PLoS Biol.">
        <title>Macronuclear genome sequence of the ciliate Tetrahymena thermophila, a model eukaryote.</title>
        <authorList>
            <person name="Eisen J.A."/>
            <person name="Coyne R.S."/>
            <person name="Wu M."/>
            <person name="Wu D."/>
            <person name="Thiagarajan M."/>
            <person name="Wortman J.R."/>
            <person name="Badger J.H."/>
            <person name="Ren Q."/>
            <person name="Amedeo P."/>
            <person name="Jones K.M."/>
            <person name="Tallon L.J."/>
            <person name="Delcher A.L."/>
            <person name="Salzberg S.L."/>
            <person name="Silva J.C."/>
            <person name="Haas B.J."/>
            <person name="Majoros W.H."/>
            <person name="Farzad M."/>
            <person name="Carlton J.M."/>
            <person name="Smith R.K. Jr."/>
            <person name="Garg J."/>
            <person name="Pearlman R.E."/>
            <person name="Karrer K.M."/>
            <person name="Sun L."/>
            <person name="Manning G."/>
            <person name="Elde N.C."/>
            <person name="Turkewitz A.P."/>
            <person name="Asai D.J."/>
            <person name="Wilkes D.E."/>
            <person name="Wang Y."/>
            <person name="Cai H."/>
            <person name="Collins K."/>
            <person name="Stewart B.A."/>
            <person name="Lee S.R."/>
            <person name="Wilamowska K."/>
            <person name="Weinberg Z."/>
            <person name="Ruzzo W.L."/>
            <person name="Wloga D."/>
            <person name="Gaertig J."/>
            <person name="Frankel J."/>
            <person name="Tsao C.-C."/>
            <person name="Gorovsky M.A."/>
            <person name="Keeling P.J."/>
            <person name="Waller R.F."/>
            <person name="Patron N.J."/>
            <person name="Cherry J.M."/>
            <person name="Stover N.A."/>
            <person name="Krieger C.J."/>
            <person name="del Toro C."/>
            <person name="Ryder H.F."/>
            <person name="Williamson S.C."/>
            <person name="Barbeau R.A."/>
            <person name="Hamilton E.P."/>
            <person name="Orias E."/>
        </authorList>
    </citation>
    <scope>NUCLEOTIDE SEQUENCE [LARGE SCALE GENOMIC DNA]</scope>
    <source>
        <strain evidence="2">SB210</strain>
    </source>
</reference>
<dbReference type="AlphaFoldDB" id="Q23BP7"/>
<evidence type="ECO:0008006" key="3">
    <source>
        <dbReference type="Google" id="ProtNLM"/>
    </source>
</evidence>
<dbReference type="GeneID" id="7841918"/>
<dbReference type="Proteomes" id="UP000009168">
    <property type="component" value="Unassembled WGS sequence"/>
</dbReference>